<accession>A0A0R1JRV0</accession>
<name>A0A0R1JRV0_9LACO</name>
<proteinExistence type="predicted"/>
<dbReference type="STRING" id="1291734.FD02_GL000666"/>
<dbReference type="RefSeq" id="WP_054722359.1">
    <property type="nucleotide sequence ID" value="NZ_AZDJ01000033.1"/>
</dbReference>
<reference evidence="1 2" key="1">
    <citation type="journal article" date="2015" name="Genome Announc.">
        <title>Expanding the biotechnology potential of lactobacilli through comparative genomics of 213 strains and associated genera.</title>
        <authorList>
            <person name="Sun Z."/>
            <person name="Harris H.M."/>
            <person name="McCann A."/>
            <person name="Guo C."/>
            <person name="Argimon S."/>
            <person name="Zhang W."/>
            <person name="Yang X."/>
            <person name="Jeffery I.B."/>
            <person name="Cooney J.C."/>
            <person name="Kagawa T.F."/>
            <person name="Liu W."/>
            <person name="Song Y."/>
            <person name="Salvetti E."/>
            <person name="Wrobel A."/>
            <person name="Rasinkangas P."/>
            <person name="Parkhill J."/>
            <person name="Rea M.C."/>
            <person name="O'Sullivan O."/>
            <person name="Ritari J."/>
            <person name="Douillard F.P."/>
            <person name="Paul Ross R."/>
            <person name="Yang R."/>
            <person name="Briner A.E."/>
            <person name="Felis G.E."/>
            <person name="de Vos W.M."/>
            <person name="Barrangou R."/>
            <person name="Klaenhammer T.R."/>
            <person name="Caufield P.W."/>
            <person name="Cui Y."/>
            <person name="Zhang H."/>
            <person name="O'Toole P.W."/>
        </authorList>
    </citation>
    <scope>NUCLEOTIDE SEQUENCE [LARGE SCALE GENOMIC DNA]</scope>
    <source>
        <strain evidence="1 2">JCM 17158</strain>
    </source>
</reference>
<dbReference type="Proteomes" id="UP000051804">
    <property type="component" value="Unassembled WGS sequence"/>
</dbReference>
<gene>
    <name evidence="1" type="ORF">FD02_GL000666</name>
</gene>
<keyword evidence="2" id="KW-1185">Reference proteome</keyword>
<comment type="caution">
    <text evidence="1">The sequence shown here is derived from an EMBL/GenBank/DDBJ whole genome shotgun (WGS) entry which is preliminary data.</text>
</comment>
<sequence length="106" mass="12488">MTGIMTLKEFDDYMQEAGFNYSLLVMVALDEANNEHKAGHDDYAYESQIDALDFAESEAANGPTYEPVLKYLSMRDERYLQRIYNTWKNYLSKIDRKIQEVHFDDK</sequence>
<dbReference type="PATRIC" id="fig|1291734.4.peg.687"/>
<dbReference type="OrthoDB" id="2326074at2"/>
<dbReference type="AlphaFoldDB" id="A0A0R1JRV0"/>
<evidence type="ECO:0000313" key="2">
    <source>
        <dbReference type="Proteomes" id="UP000051804"/>
    </source>
</evidence>
<protein>
    <submittedName>
        <fullName evidence="1">Uncharacterized protein</fullName>
    </submittedName>
</protein>
<organism evidence="1 2">
    <name type="scientific">Lacticaseibacillus nasuensis JCM 17158</name>
    <dbReference type="NCBI Taxonomy" id="1291734"/>
    <lineage>
        <taxon>Bacteria</taxon>
        <taxon>Bacillati</taxon>
        <taxon>Bacillota</taxon>
        <taxon>Bacilli</taxon>
        <taxon>Lactobacillales</taxon>
        <taxon>Lactobacillaceae</taxon>
        <taxon>Lacticaseibacillus</taxon>
    </lineage>
</organism>
<dbReference type="EMBL" id="AZDJ01000033">
    <property type="protein sequence ID" value="KRK70210.1"/>
    <property type="molecule type" value="Genomic_DNA"/>
</dbReference>
<evidence type="ECO:0000313" key="1">
    <source>
        <dbReference type="EMBL" id="KRK70210.1"/>
    </source>
</evidence>